<name>A0A183CS23_GLOPA</name>
<evidence type="ECO:0000313" key="1">
    <source>
        <dbReference type="Proteomes" id="UP000050741"/>
    </source>
</evidence>
<dbReference type="AlphaFoldDB" id="A0A183CS23"/>
<protein>
    <submittedName>
        <fullName evidence="2">Uncharacterized protein</fullName>
    </submittedName>
</protein>
<sequence length="58" mass="6513">MRRPNWENVSYPADSHIVTSGHWNISADSTSSEFIVLNDSTVVPHTVPYSAIEKSRLL</sequence>
<accession>A0A183CS23</accession>
<dbReference type="WBParaSite" id="GPLIN_001568100">
    <property type="protein sequence ID" value="GPLIN_001568100"/>
    <property type="gene ID" value="GPLIN_001568100"/>
</dbReference>
<dbReference type="Proteomes" id="UP000050741">
    <property type="component" value="Unassembled WGS sequence"/>
</dbReference>
<reference evidence="2" key="2">
    <citation type="submission" date="2016-06" db="UniProtKB">
        <authorList>
            <consortium name="WormBaseParasite"/>
        </authorList>
    </citation>
    <scope>IDENTIFICATION</scope>
</reference>
<organism evidence="1 2">
    <name type="scientific">Globodera pallida</name>
    <name type="common">Potato cyst nematode worm</name>
    <name type="synonym">Heterodera pallida</name>
    <dbReference type="NCBI Taxonomy" id="36090"/>
    <lineage>
        <taxon>Eukaryota</taxon>
        <taxon>Metazoa</taxon>
        <taxon>Ecdysozoa</taxon>
        <taxon>Nematoda</taxon>
        <taxon>Chromadorea</taxon>
        <taxon>Rhabditida</taxon>
        <taxon>Tylenchina</taxon>
        <taxon>Tylenchomorpha</taxon>
        <taxon>Tylenchoidea</taxon>
        <taxon>Heteroderidae</taxon>
        <taxon>Heteroderinae</taxon>
        <taxon>Globodera</taxon>
    </lineage>
</organism>
<keyword evidence="1" id="KW-1185">Reference proteome</keyword>
<reference evidence="1" key="1">
    <citation type="submission" date="2014-05" db="EMBL/GenBank/DDBJ databases">
        <title>The genome and life-stage specific transcriptomes of Globodera pallida elucidate key aspects of plant parasitism by a cyst nematode.</title>
        <authorList>
            <person name="Cotton J.A."/>
            <person name="Lilley C.J."/>
            <person name="Jones L.M."/>
            <person name="Kikuchi T."/>
            <person name="Reid A.J."/>
            <person name="Thorpe P."/>
            <person name="Tsai I.J."/>
            <person name="Beasley H."/>
            <person name="Blok V."/>
            <person name="Cock P.J.A."/>
            <person name="Van den Akker S.E."/>
            <person name="Holroyd N."/>
            <person name="Hunt M."/>
            <person name="Mantelin S."/>
            <person name="Naghra H."/>
            <person name="Pain A."/>
            <person name="Palomares-Rius J.E."/>
            <person name="Zarowiecki M."/>
            <person name="Berriman M."/>
            <person name="Jones J.T."/>
            <person name="Urwin P.E."/>
        </authorList>
    </citation>
    <scope>NUCLEOTIDE SEQUENCE [LARGE SCALE GENOMIC DNA]</scope>
    <source>
        <strain evidence="1">Lindley</strain>
    </source>
</reference>
<evidence type="ECO:0000313" key="2">
    <source>
        <dbReference type="WBParaSite" id="GPLIN_001568100"/>
    </source>
</evidence>
<proteinExistence type="predicted"/>